<accession>A0A5P8E8H5</accession>
<dbReference type="Proteomes" id="UP000249375">
    <property type="component" value="Chromosome"/>
</dbReference>
<gene>
    <name evidence="1" type="ORF">C7Y71_010080</name>
</gene>
<evidence type="ECO:0000313" key="1">
    <source>
        <dbReference type="EMBL" id="QFQ13329.1"/>
    </source>
</evidence>
<protein>
    <submittedName>
        <fullName evidence="1">Uncharacterized protein</fullName>
    </submittedName>
</protein>
<reference evidence="1 2" key="1">
    <citation type="submission" date="2018-11" db="EMBL/GenBank/DDBJ databases">
        <authorList>
            <person name="Na S.W."/>
            <person name="Baik M."/>
        </authorList>
    </citation>
    <scope>NUCLEOTIDE SEQUENCE [LARGE SCALE GENOMIC DNA]</scope>
    <source>
        <strain evidence="1 2">E39</strain>
    </source>
</reference>
<proteinExistence type="predicted"/>
<organism evidence="1 2">
    <name type="scientific">Pseudoprevotella muciniphila</name>
    <dbReference type="NCBI Taxonomy" id="2133944"/>
    <lineage>
        <taxon>Bacteria</taxon>
        <taxon>Pseudomonadati</taxon>
        <taxon>Bacteroidota</taxon>
        <taxon>Bacteroidia</taxon>
        <taxon>Bacteroidales</taxon>
        <taxon>Prevotellaceae</taxon>
        <taxon>Pseudoprevotella</taxon>
    </lineage>
</organism>
<sequence length="174" mass="19429">MQTVSAQKAFNFKAFWKGHAAEMIEIYRAEAMSDIVKDPTKYALIDIDQDGTPEIWLRNDNNEDGAIFTIGGDEITLVCAEDFKFHISVSDGAVMTSGGAGTGAFYSAITLIEDSKMGKRIEKMDEYNIETEEMDSGYSIDGDDVSEAEGKPYFDRFTAQDFSKIKWTKLPKTK</sequence>
<evidence type="ECO:0000313" key="2">
    <source>
        <dbReference type="Proteomes" id="UP000249375"/>
    </source>
</evidence>
<keyword evidence="2" id="KW-1185">Reference proteome</keyword>
<dbReference type="EMBL" id="CP033459">
    <property type="protein sequence ID" value="QFQ13329.1"/>
    <property type="molecule type" value="Genomic_DNA"/>
</dbReference>
<name>A0A5P8E8H5_9BACT</name>
<dbReference type="KEGG" id="alq:C7Y71_010080"/>
<dbReference type="AlphaFoldDB" id="A0A5P8E8H5"/>